<feature type="region of interest" description="Disordered" evidence="4">
    <location>
        <begin position="1"/>
        <end position="24"/>
    </location>
</feature>
<keyword evidence="2" id="KW-0964">Secreted</keyword>
<gene>
    <name evidence="6" type="ORF">ERX27_11310</name>
</gene>
<dbReference type="RefSeq" id="WP_165983164.1">
    <property type="nucleotide sequence ID" value="NZ_SCWA01000078.1"/>
</dbReference>
<evidence type="ECO:0000256" key="3">
    <source>
        <dbReference type="ARBA" id="ARBA00022729"/>
    </source>
</evidence>
<feature type="compositionally biased region" description="Low complexity" evidence="4">
    <location>
        <begin position="1"/>
        <end position="16"/>
    </location>
</feature>
<evidence type="ECO:0000256" key="2">
    <source>
        <dbReference type="ARBA" id="ARBA00022525"/>
    </source>
</evidence>
<dbReference type="InterPro" id="IPR013783">
    <property type="entry name" value="Ig-like_fold"/>
</dbReference>
<reference evidence="6 7" key="1">
    <citation type="submission" date="2019-01" db="EMBL/GenBank/DDBJ databases">
        <title>Draft genome sequences of the type strains of six Macrococcus species.</title>
        <authorList>
            <person name="Mazhar S."/>
            <person name="Altermann E."/>
            <person name="Hill C."/>
            <person name="Mcauliffe O."/>
        </authorList>
    </citation>
    <scope>NUCLEOTIDE SEQUENCE [LARGE SCALE GENOMIC DNA]</scope>
    <source>
        <strain evidence="6 7">CCM4811</strain>
    </source>
</reference>
<organism evidence="6 7">
    <name type="scientific">Macrococcus brunensis</name>
    <dbReference type="NCBI Taxonomy" id="198483"/>
    <lineage>
        <taxon>Bacteria</taxon>
        <taxon>Bacillati</taxon>
        <taxon>Bacillota</taxon>
        <taxon>Bacilli</taxon>
        <taxon>Bacillales</taxon>
        <taxon>Staphylococcaceae</taxon>
        <taxon>Macrococcus</taxon>
    </lineage>
</organism>
<feature type="non-terminal residue" evidence="6">
    <location>
        <position position="1"/>
    </location>
</feature>
<keyword evidence="3" id="KW-0732">Signal</keyword>
<feature type="non-terminal residue" evidence="6">
    <location>
        <position position="80"/>
    </location>
</feature>
<evidence type="ECO:0000259" key="5">
    <source>
        <dbReference type="Pfam" id="PF17210"/>
    </source>
</evidence>
<dbReference type="Gene3D" id="2.60.40.10">
    <property type="entry name" value="Immunoglobulins"/>
    <property type="match status" value="1"/>
</dbReference>
<dbReference type="Pfam" id="PF17210">
    <property type="entry name" value="SdrD_B"/>
    <property type="match status" value="1"/>
</dbReference>
<evidence type="ECO:0000256" key="4">
    <source>
        <dbReference type="SAM" id="MobiDB-lite"/>
    </source>
</evidence>
<dbReference type="Proteomes" id="UP000295310">
    <property type="component" value="Unassembled WGS sequence"/>
</dbReference>
<keyword evidence="6" id="KW-0378">Hydrolase</keyword>
<proteinExistence type="predicted"/>
<evidence type="ECO:0000313" key="6">
    <source>
        <dbReference type="EMBL" id="TDL93274.1"/>
    </source>
</evidence>
<evidence type="ECO:0000313" key="7">
    <source>
        <dbReference type="Proteomes" id="UP000295310"/>
    </source>
</evidence>
<dbReference type="GO" id="GO:0016787">
    <property type="term" value="F:hydrolase activity"/>
    <property type="evidence" value="ECO:0007669"/>
    <property type="project" value="UniProtKB-KW"/>
</dbReference>
<name>A0A4R6BAE6_9STAP</name>
<dbReference type="AlphaFoldDB" id="A0A4R6BAE6"/>
<keyword evidence="7" id="KW-1185">Reference proteome</keyword>
<evidence type="ECO:0000256" key="1">
    <source>
        <dbReference type="ARBA" id="ARBA00004613"/>
    </source>
</evidence>
<dbReference type="EMBL" id="SCWA01000078">
    <property type="protein sequence ID" value="TDL93274.1"/>
    <property type="molecule type" value="Genomic_DNA"/>
</dbReference>
<dbReference type="InterPro" id="IPR033764">
    <property type="entry name" value="Sdr_B"/>
</dbReference>
<dbReference type="SUPFAM" id="SSF117074">
    <property type="entry name" value="Hypothetical protein PA1324"/>
    <property type="match status" value="1"/>
</dbReference>
<accession>A0A4R6BAE6</accession>
<sequence length="80" mass="8491">PVTLTKPDGTTVTTTTDANGNYEFTNLPNGEYTVEFGTPEGYAPTATNVGDDRLDSDGQKVTVVVNNGDDLTIDSGFYKP</sequence>
<dbReference type="GO" id="GO:0005576">
    <property type="term" value="C:extracellular region"/>
    <property type="evidence" value="ECO:0007669"/>
    <property type="project" value="UniProtKB-SubCell"/>
</dbReference>
<comment type="subcellular location">
    <subcellularLocation>
        <location evidence="1">Secreted</location>
    </subcellularLocation>
</comment>
<feature type="domain" description="SD-repeat containing protein B" evidence="5">
    <location>
        <begin position="2"/>
        <end position="77"/>
    </location>
</feature>
<protein>
    <submittedName>
        <fullName evidence="6">Hydrolase</fullName>
    </submittedName>
</protein>
<comment type="caution">
    <text evidence="6">The sequence shown here is derived from an EMBL/GenBank/DDBJ whole genome shotgun (WGS) entry which is preliminary data.</text>
</comment>